<dbReference type="Gene3D" id="3.40.50.2000">
    <property type="entry name" value="Glycogen Phosphorylase B"/>
    <property type="match status" value="2"/>
</dbReference>
<gene>
    <name evidence="3" type="ORF">H0E87_017421</name>
</gene>
<dbReference type="EMBL" id="JACEGQ020000009">
    <property type="protein sequence ID" value="KAH8498499.1"/>
    <property type="molecule type" value="Genomic_DNA"/>
</dbReference>
<protein>
    <submittedName>
        <fullName evidence="3">Uncharacterized protein</fullName>
    </submittedName>
</protein>
<evidence type="ECO:0000313" key="3">
    <source>
        <dbReference type="EMBL" id="KAH8498499.1"/>
    </source>
</evidence>
<dbReference type="GO" id="GO:0035251">
    <property type="term" value="F:UDP-glucosyltransferase activity"/>
    <property type="evidence" value="ECO:0007669"/>
    <property type="project" value="UniProtKB-ARBA"/>
</dbReference>
<proteinExistence type="inferred from homology"/>
<dbReference type="SUPFAM" id="SSF53756">
    <property type="entry name" value="UDP-Glycosyltransferase/glycogen phosphorylase"/>
    <property type="match status" value="1"/>
</dbReference>
<name>A0A8T2Y044_POPDE</name>
<reference evidence="3" key="1">
    <citation type="journal article" date="2021" name="J. Hered.">
        <title>Genome Assembly of Salicaceae Populus deltoides (Eastern Cottonwood) I-69 Based on Nanopore Sequencing and Hi-C Technologies.</title>
        <authorList>
            <person name="Bai S."/>
            <person name="Wu H."/>
            <person name="Zhang J."/>
            <person name="Pan Z."/>
            <person name="Zhao W."/>
            <person name="Li Z."/>
            <person name="Tong C."/>
        </authorList>
    </citation>
    <scope>NUCLEOTIDE SEQUENCE</scope>
    <source>
        <tissue evidence="3">Leaf</tissue>
    </source>
</reference>
<dbReference type="Proteomes" id="UP000807159">
    <property type="component" value="Chromosome 9"/>
</dbReference>
<sequence length="208" mass="23959">MKFPSAEARLSEGCEKSSSIKTLEMILKFFKAASLLQQPLEELIGECLANFLVADMMFHGLQELQSNLGSQGWFSMEQVPLLFVQWKIYDSLWIELSTRGKYCRVSMVTWPLCAEQNHNERLIIEVLQIRVAVGAQEWSRHEREILVKREEIEMAIIQLLVGEEAEELRNRAQALREMAMRTTEEEGSSCCNLKALLKELRAIKTTSY</sequence>
<accession>A0A8T2Y044</accession>
<keyword evidence="2" id="KW-0328">Glycosyltransferase</keyword>
<comment type="similarity">
    <text evidence="1">Belongs to the UDP-glycosyltransferase family.</text>
</comment>
<evidence type="ECO:0000256" key="2">
    <source>
        <dbReference type="ARBA" id="ARBA00022676"/>
    </source>
</evidence>
<dbReference type="AlphaFoldDB" id="A0A8T2Y044"/>
<evidence type="ECO:0000256" key="1">
    <source>
        <dbReference type="ARBA" id="ARBA00009995"/>
    </source>
</evidence>
<keyword evidence="2" id="KW-0808">Transferase</keyword>
<keyword evidence="4" id="KW-1185">Reference proteome</keyword>
<comment type="caution">
    <text evidence="3">The sequence shown here is derived from an EMBL/GenBank/DDBJ whole genome shotgun (WGS) entry which is preliminary data.</text>
</comment>
<organism evidence="3 4">
    <name type="scientific">Populus deltoides</name>
    <name type="common">Eastern poplar</name>
    <name type="synonym">Eastern cottonwood</name>
    <dbReference type="NCBI Taxonomy" id="3696"/>
    <lineage>
        <taxon>Eukaryota</taxon>
        <taxon>Viridiplantae</taxon>
        <taxon>Streptophyta</taxon>
        <taxon>Embryophyta</taxon>
        <taxon>Tracheophyta</taxon>
        <taxon>Spermatophyta</taxon>
        <taxon>Magnoliopsida</taxon>
        <taxon>eudicotyledons</taxon>
        <taxon>Gunneridae</taxon>
        <taxon>Pentapetalae</taxon>
        <taxon>rosids</taxon>
        <taxon>fabids</taxon>
        <taxon>Malpighiales</taxon>
        <taxon>Salicaceae</taxon>
        <taxon>Saliceae</taxon>
        <taxon>Populus</taxon>
    </lineage>
</organism>
<dbReference type="PANTHER" id="PTHR48047">
    <property type="entry name" value="GLYCOSYLTRANSFERASE"/>
    <property type="match status" value="1"/>
</dbReference>
<dbReference type="PANTHER" id="PTHR48047:SF45">
    <property type="entry name" value="SCOPOLETIN GLUCOSYLTRANSFERASE-LIKE"/>
    <property type="match status" value="1"/>
</dbReference>
<evidence type="ECO:0000313" key="4">
    <source>
        <dbReference type="Proteomes" id="UP000807159"/>
    </source>
</evidence>